<comment type="caution">
    <text evidence="2">The sequence shown here is derived from an EMBL/GenBank/DDBJ whole genome shotgun (WGS) entry which is preliminary data.</text>
</comment>
<protein>
    <submittedName>
        <fullName evidence="2">Uncharacterized protein</fullName>
    </submittedName>
</protein>
<dbReference type="OrthoDB" id="8566301at2"/>
<name>A0A125BBT2_THIDE</name>
<reference evidence="2 3" key="1">
    <citation type="journal article" date="2015" name="Appl. Environ. Microbiol.">
        <title>Aerobic and Anaerobic Thiosulfate Oxidation by a Cold-Adapted, Subglacial Chemoautotroph.</title>
        <authorList>
            <person name="Harrold Z.R."/>
            <person name="Skidmore M.L."/>
            <person name="Hamilton T.L."/>
            <person name="Desch L."/>
            <person name="Amada K."/>
            <person name="van Gelder W."/>
            <person name="Glover K."/>
            <person name="Roden E.E."/>
            <person name="Boyd E.S."/>
        </authorList>
    </citation>
    <scope>NUCLEOTIDE SEQUENCE [LARGE SCALE GENOMIC DNA]</scope>
    <source>
        <strain evidence="2 3">RG</strain>
    </source>
</reference>
<dbReference type="RefSeq" id="WP_059758208.1">
    <property type="nucleotide sequence ID" value="NZ_LDUG01000048.1"/>
</dbReference>
<accession>A0A125BBT2</accession>
<dbReference type="PATRIC" id="fig|36861.3.peg.2697"/>
<dbReference type="AlphaFoldDB" id="A0A125BBT2"/>
<evidence type="ECO:0000256" key="1">
    <source>
        <dbReference type="SAM" id="MobiDB-lite"/>
    </source>
</evidence>
<dbReference type="Proteomes" id="UP000064243">
    <property type="component" value="Unassembled WGS sequence"/>
</dbReference>
<dbReference type="EMBL" id="LDUG01000048">
    <property type="protein sequence ID" value="KVW93319.1"/>
    <property type="molecule type" value="Genomic_DNA"/>
</dbReference>
<gene>
    <name evidence="2" type="ORF">ABW22_14385</name>
</gene>
<proteinExistence type="predicted"/>
<organism evidence="2 3">
    <name type="scientific">Thiobacillus denitrificans</name>
    <dbReference type="NCBI Taxonomy" id="36861"/>
    <lineage>
        <taxon>Bacteria</taxon>
        <taxon>Pseudomonadati</taxon>
        <taxon>Pseudomonadota</taxon>
        <taxon>Betaproteobacteria</taxon>
        <taxon>Nitrosomonadales</taxon>
        <taxon>Thiobacillaceae</taxon>
        <taxon>Thiobacillus</taxon>
    </lineage>
</organism>
<keyword evidence="3" id="KW-1185">Reference proteome</keyword>
<sequence>MRTSPTASLLVAALVMLRHPCTRNRATAQLLLERAAEHAELTPAEREACLNLADDLESERPEAAGTRVQPAPRPAIDRGQARRLSLVSGQPLAHGTKAFIP</sequence>
<feature type="region of interest" description="Disordered" evidence="1">
    <location>
        <begin position="52"/>
        <end position="88"/>
    </location>
</feature>
<evidence type="ECO:0000313" key="2">
    <source>
        <dbReference type="EMBL" id="KVW93319.1"/>
    </source>
</evidence>
<evidence type="ECO:0000313" key="3">
    <source>
        <dbReference type="Proteomes" id="UP000064243"/>
    </source>
</evidence>